<feature type="region of interest" description="Disordered" evidence="1">
    <location>
        <begin position="1"/>
        <end position="23"/>
    </location>
</feature>
<reference evidence="2 3" key="1">
    <citation type="submission" date="2016-11" db="EMBL/GenBank/DDBJ databases">
        <authorList>
            <person name="Sivoravong A.B."/>
            <person name="Van De Walle M.R."/>
            <person name="Watson A.I."/>
            <person name="Nayek S."/>
            <person name="Bhuiyan S."/>
            <person name="Bonilla J.A."/>
            <person name="Hughes L.E."/>
            <person name="Garlena R.A."/>
            <person name="Russell D.A."/>
            <person name="Pope W.H."/>
            <person name="Jacobs-Sera D."/>
            <person name="Hendrix R.W."/>
            <person name="Hatfull G.F."/>
        </authorList>
    </citation>
    <scope>NUCLEOTIDE SEQUENCE [LARGE SCALE GENOMIC DNA]</scope>
</reference>
<sequence>MPVRPAWLTNRGDSAGGQTRTDTRLAPLGTLTPTGRLTSLSGVIPGTSGGTNPLAGLAVTGTGPGTMTASVAPGRALIQSTEAAGAYPVSLDTAMTITFGDGNAANPRIDLVVLRIYDAAVDGGTETKGAIEIIQGAAAATPVVPTVPAAAIPLAQVRVPAGASAGSGGIDWGTALTDRRTGTVAVGGILVGAPTAPGSYPGQFRDGGRGIERWNGTSWMPTEERHYVNVTKSGTYGLSANTYTSIQWSAAPSRTDTVMWSAAQPTRLVAPVSGLYVAYTSQTWPNGATSCRTRIRINGDENNNTQMSFLASSTGGSGDSAALPLVLAAGDYIEMQVWTGAALSGVPATYSRAALVWQGPA</sequence>
<keyword evidence="3" id="KW-1185">Reference proteome</keyword>
<name>A0A1J0MC86_9CAUD</name>
<protein>
    <submittedName>
        <fullName evidence="2">Uncharacterized protein</fullName>
    </submittedName>
</protein>
<evidence type="ECO:0000313" key="3">
    <source>
        <dbReference type="Proteomes" id="UP000221186"/>
    </source>
</evidence>
<evidence type="ECO:0000256" key="1">
    <source>
        <dbReference type="SAM" id="MobiDB-lite"/>
    </source>
</evidence>
<dbReference type="Proteomes" id="UP000221186">
    <property type="component" value="Segment"/>
</dbReference>
<gene>
    <name evidence="2" type="ORF">SEA_PAPAYASALAD_18</name>
</gene>
<accession>A0A1J0MC86</accession>
<dbReference type="EMBL" id="KY092481">
    <property type="protein sequence ID" value="APD18603.1"/>
    <property type="molecule type" value="Genomic_DNA"/>
</dbReference>
<organism evidence="2 3">
    <name type="scientific">Streptomyces phage PapayaSalad</name>
    <dbReference type="NCBI Taxonomy" id="1920310"/>
    <lineage>
        <taxon>Viruses</taxon>
        <taxon>Duplodnaviria</taxon>
        <taxon>Heunggongvirae</taxon>
        <taxon>Uroviricota</taxon>
        <taxon>Caudoviricetes</taxon>
        <taxon>Austintatiousvirus</taxon>
        <taxon>Austintatiousvirus papayasalad</taxon>
    </lineage>
</organism>
<evidence type="ECO:0000313" key="2">
    <source>
        <dbReference type="EMBL" id="APD18603.1"/>
    </source>
</evidence>
<proteinExistence type="predicted"/>